<dbReference type="EMBL" id="LR796640">
    <property type="protein sequence ID" value="CAB4156271.1"/>
    <property type="molecule type" value="Genomic_DNA"/>
</dbReference>
<sequence length="153" mass="16041">MAINPNTTFTAGAVYTADQSNRFPRGIMAYAQSTTSDSTITAEETQLTASSFVAISNRYYRITYYEPDIQTPATSGTFVQSRIKIGATVYTVGQVQNASATVLNYVLNTSVVVTGLSGATVFTGTLQCSAGTALAVRAATAPAYILVEDIGPA</sequence>
<reference evidence="1" key="1">
    <citation type="submission" date="2020-04" db="EMBL/GenBank/DDBJ databases">
        <authorList>
            <person name="Chiriac C."/>
            <person name="Salcher M."/>
            <person name="Ghai R."/>
            <person name="Kavagutti S V."/>
        </authorList>
    </citation>
    <scope>NUCLEOTIDE SEQUENCE</scope>
</reference>
<protein>
    <submittedName>
        <fullName evidence="1">Uncharacterized protein</fullName>
    </submittedName>
</protein>
<organism evidence="1">
    <name type="scientific">uncultured Caudovirales phage</name>
    <dbReference type="NCBI Taxonomy" id="2100421"/>
    <lineage>
        <taxon>Viruses</taxon>
        <taxon>Duplodnaviria</taxon>
        <taxon>Heunggongvirae</taxon>
        <taxon>Uroviricota</taxon>
        <taxon>Caudoviricetes</taxon>
        <taxon>Peduoviridae</taxon>
        <taxon>Maltschvirus</taxon>
        <taxon>Maltschvirus maltsch</taxon>
    </lineage>
</organism>
<proteinExistence type="predicted"/>
<name>A0A6J5NFK9_9CAUD</name>
<evidence type="ECO:0000313" key="1">
    <source>
        <dbReference type="EMBL" id="CAB4156271.1"/>
    </source>
</evidence>
<gene>
    <name evidence="1" type="ORF">UFOVP665_52</name>
</gene>
<accession>A0A6J5NFK9</accession>